<comment type="caution">
    <text evidence="1">The sequence shown here is derived from an EMBL/GenBank/DDBJ whole genome shotgun (WGS) entry which is preliminary data.</text>
</comment>
<name>A0A553SNL0_NIACI</name>
<evidence type="ECO:0000313" key="2">
    <source>
        <dbReference type="Proteomes" id="UP000319837"/>
    </source>
</evidence>
<gene>
    <name evidence="1" type="ORF">CEQ21_24495</name>
</gene>
<organism evidence="1 2">
    <name type="scientific">Niallia circulans</name>
    <name type="common">Bacillus circulans</name>
    <dbReference type="NCBI Taxonomy" id="1397"/>
    <lineage>
        <taxon>Bacteria</taxon>
        <taxon>Bacillati</taxon>
        <taxon>Bacillota</taxon>
        <taxon>Bacilli</taxon>
        <taxon>Bacillales</taxon>
        <taxon>Bacillaceae</taxon>
        <taxon>Niallia</taxon>
    </lineage>
</organism>
<accession>A0A553SNL0</accession>
<dbReference type="EMBL" id="RIBP01000004">
    <property type="protein sequence ID" value="TRZ38546.1"/>
    <property type="molecule type" value="Genomic_DNA"/>
</dbReference>
<evidence type="ECO:0000313" key="1">
    <source>
        <dbReference type="EMBL" id="TRZ38546.1"/>
    </source>
</evidence>
<dbReference type="Proteomes" id="UP000319837">
    <property type="component" value="Unassembled WGS sequence"/>
</dbReference>
<reference evidence="2" key="1">
    <citation type="submission" date="2018-10" db="EMBL/GenBank/DDBJ databases">
        <title>FDA dAtabase for Regulatory Grade micrObial Sequences (FDA-ARGOS): Supporting development and validation of Infectious Disease Dx tests.</title>
        <authorList>
            <person name="Minogue T."/>
            <person name="Wolcott M."/>
            <person name="Wasieloski L."/>
            <person name="Aguilar W."/>
            <person name="Moore D."/>
            <person name="Tallon L."/>
            <person name="Sadzewicz L."/>
            <person name="Sengamalay N."/>
            <person name="Ott S."/>
            <person name="Godinez A."/>
            <person name="Nagaraj S."/>
            <person name="Vavikolanu K."/>
            <person name="Vyas G."/>
            <person name="Nadendla S."/>
            <person name="George J."/>
            <person name="Sichtig H."/>
        </authorList>
    </citation>
    <scope>NUCLEOTIDE SEQUENCE [LARGE SCALE GENOMIC DNA]</scope>
    <source>
        <strain evidence="2">FDAARGOS_343</strain>
    </source>
</reference>
<dbReference type="AlphaFoldDB" id="A0A553SNL0"/>
<proteinExistence type="predicted"/>
<protein>
    <submittedName>
        <fullName evidence="1">Uncharacterized protein</fullName>
    </submittedName>
</protein>
<sequence>MPTTNKQFQNGEISFGQKVIYKSKIHFCFFNHENGLLEILDPNTKSIFLVREKCLLYRIK</sequence>